<comment type="subcellular location">
    <subcellularLocation>
        <location evidence="1">Nucleus</location>
    </subcellularLocation>
</comment>
<evidence type="ECO:0000313" key="8">
    <source>
        <dbReference type="EMBL" id="VDN23220.1"/>
    </source>
</evidence>
<dbReference type="InterPro" id="IPR001126">
    <property type="entry name" value="UmuC"/>
</dbReference>
<proteinExistence type="predicted"/>
<reference evidence="8 9" key="1">
    <citation type="submission" date="2018-11" db="EMBL/GenBank/DDBJ databases">
        <authorList>
            <consortium name="Pathogen Informatics"/>
        </authorList>
    </citation>
    <scope>NUCLEOTIDE SEQUENCE [LARGE SCALE GENOMIC DNA]</scope>
</reference>
<dbReference type="Gene3D" id="1.10.150.20">
    <property type="entry name" value="5' to 3' exonuclease, C-terminal subdomain"/>
    <property type="match status" value="1"/>
</dbReference>
<organism evidence="8 9">
    <name type="scientific">Cylicostephanus goldi</name>
    <name type="common">Nematode worm</name>
    <dbReference type="NCBI Taxonomy" id="71465"/>
    <lineage>
        <taxon>Eukaryota</taxon>
        <taxon>Metazoa</taxon>
        <taxon>Ecdysozoa</taxon>
        <taxon>Nematoda</taxon>
        <taxon>Chromadorea</taxon>
        <taxon>Rhabditida</taxon>
        <taxon>Rhabditina</taxon>
        <taxon>Rhabditomorpha</taxon>
        <taxon>Strongyloidea</taxon>
        <taxon>Strongylidae</taxon>
        <taxon>Cylicostephanus</taxon>
    </lineage>
</organism>
<dbReference type="OrthoDB" id="5723at2759"/>
<evidence type="ECO:0000313" key="9">
    <source>
        <dbReference type="Proteomes" id="UP000271889"/>
    </source>
</evidence>
<evidence type="ECO:0000256" key="6">
    <source>
        <dbReference type="ARBA" id="ARBA00023242"/>
    </source>
</evidence>
<dbReference type="Gene3D" id="3.30.70.270">
    <property type="match status" value="1"/>
</dbReference>
<evidence type="ECO:0000256" key="1">
    <source>
        <dbReference type="ARBA" id="ARBA00004123"/>
    </source>
</evidence>
<keyword evidence="6" id="KW-0539">Nucleus</keyword>
<dbReference type="GO" id="GO:0042276">
    <property type="term" value="P:error-prone translesion synthesis"/>
    <property type="evidence" value="ECO:0007669"/>
    <property type="project" value="TreeGrafter"/>
</dbReference>
<dbReference type="InterPro" id="IPR043502">
    <property type="entry name" value="DNA/RNA_pol_sf"/>
</dbReference>
<dbReference type="Pfam" id="PF00817">
    <property type="entry name" value="IMS"/>
    <property type="match status" value="1"/>
</dbReference>
<dbReference type="SUPFAM" id="SSF56672">
    <property type="entry name" value="DNA/RNA polymerases"/>
    <property type="match status" value="1"/>
</dbReference>
<evidence type="ECO:0000256" key="3">
    <source>
        <dbReference type="ARBA" id="ARBA00022723"/>
    </source>
</evidence>
<protein>
    <recommendedName>
        <fullName evidence="7">UmuC domain-containing protein</fullName>
    </recommendedName>
</protein>
<dbReference type="PANTHER" id="PTHR45873:SF1">
    <property type="entry name" value="DNA POLYMERASE ETA"/>
    <property type="match status" value="1"/>
</dbReference>
<feature type="domain" description="UmuC" evidence="7">
    <location>
        <begin position="83"/>
        <end position="158"/>
    </location>
</feature>
<dbReference type="AlphaFoldDB" id="A0A3P7MAL2"/>
<dbReference type="InterPro" id="IPR052230">
    <property type="entry name" value="DNA_polymerase_eta"/>
</dbReference>
<dbReference type="GO" id="GO:0003887">
    <property type="term" value="F:DNA-directed DNA polymerase activity"/>
    <property type="evidence" value="ECO:0007669"/>
    <property type="project" value="TreeGrafter"/>
</dbReference>
<sequence>MDRIIGLIDMDCFYVQVEQHLTDFVDKKILEEGAGQLLQNISSNVSVTLPTTHLADGNDKGGEDVYNREANLKSWLDMRCAKDISHLRLAIAAEAIEQIRARIKESTQFFCSGGIANNKMLAKLVCARHKPRQQTVIPFDFVPILFEETPIGDVRMLGGKLGNSIQQKLGVGTMADLSAIPYELIERHFGDQAQWISQLAKGLDDEPVDRRPVQRAVQETCSRPSQGKNFFGAYLISNAPNVQLRTKEQQKM</sequence>
<dbReference type="PROSITE" id="PS50173">
    <property type="entry name" value="UMUC"/>
    <property type="match status" value="1"/>
</dbReference>
<evidence type="ECO:0000256" key="5">
    <source>
        <dbReference type="ARBA" id="ARBA00023204"/>
    </source>
</evidence>
<accession>A0A3P7MAL2</accession>
<dbReference type="GO" id="GO:0006281">
    <property type="term" value="P:DNA repair"/>
    <property type="evidence" value="ECO:0007669"/>
    <property type="project" value="UniProtKB-KW"/>
</dbReference>
<dbReference type="FunFam" id="1.10.150.20:FF:000014">
    <property type="entry name" value="Polymerase (DNA directed), eta"/>
    <property type="match status" value="1"/>
</dbReference>
<evidence type="ECO:0000256" key="2">
    <source>
        <dbReference type="ARBA" id="ARBA00022679"/>
    </source>
</evidence>
<keyword evidence="2" id="KW-0808">Transferase</keyword>
<dbReference type="Proteomes" id="UP000271889">
    <property type="component" value="Unassembled WGS sequence"/>
</dbReference>
<dbReference type="GO" id="GO:0046872">
    <property type="term" value="F:metal ion binding"/>
    <property type="evidence" value="ECO:0007669"/>
    <property type="project" value="UniProtKB-KW"/>
</dbReference>
<keyword evidence="3" id="KW-0479">Metal-binding</keyword>
<keyword evidence="4" id="KW-0227">DNA damage</keyword>
<evidence type="ECO:0000256" key="4">
    <source>
        <dbReference type="ARBA" id="ARBA00022763"/>
    </source>
</evidence>
<dbReference type="EMBL" id="UYRV01107255">
    <property type="protein sequence ID" value="VDN23220.1"/>
    <property type="molecule type" value="Genomic_DNA"/>
</dbReference>
<keyword evidence="5" id="KW-0234">DNA repair</keyword>
<gene>
    <name evidence="8" type="ORF">CGOC_LOCUS9522</name>
</gene>
<keyword evidence="9" id="KW-1185">Reference proteome</keyword>
<dbReference type="PANTHER" id="PTHR45873">
    <property type="entry name" value="DNA POLYMERASE ETA"/>
    <property type="match status" value="1"/>
</dbReference>
<dbReference type="GO" id="GO:0005634">
    <property type="term" value="C:nucleus"/>
    <property type="evidence" value="ECO:0007669"/>
    <property type="project" value="UniProtKB-SubCell"/>
</dbReference>
<dbReference type="GO" id="GO:0035861">
    <property type="term" value="C:site of double-strand break"/>
    <property type="evidence" value="ECO:0007669"/>
    <property type="project" value="TreeGrafter"/>
</dbReference>
<dbReference type="Pfam" id="PF21704">
    <property type="entry name" value="POLH-Rev1_HhH"/>
    <property type="match status" value="1"/>
</dbReference>
<dbReference type="GO" id="GO:0005657">
    <property type="term" value="C:replication fork"/>
    <property type="evidence" value="ECO:0007669"/>
    <property type="project" value="TreeGrafter"/>
</dbReference>
<dbReference type="GO" id="GO:0009314">
    <property type="term" value="P:response to radiation"/>
    <property type="evidence" value="ECO:0007669"/>
    <property type="project" value="TreeGrafter"/>
</dbReference>
<evidence type="ECO:0000259" key="7">
    <source>
        <dbReference type="PROSITE" id="PS50173"/>
    </source>
</evidence>
<name>A0A3P7MAL2_CYLGO</name>
<dbReference type="InterPro" id="IPR043128">
    <property type="entry name" value="Rev_trsase/Diguanyl_cyclase"/>
</dbReference>